<proteinExistence type="predicted"/>
<dbReference type="AlphaFoldDB" id="A0AAW0K352"/>
<name>A0AAW0K352_QUESU</name>
<dbReference type="Gene3D" id="3.40.50.12780">
    <property type="entry name" value="N-terminal domain of ligase-like"/>
    <property type="match status" value="1"/>
</dbReference>
<evidence type="ECO:0000313" key="2">
    <source>
        <dbReference type="Proteomes" id="UP000237347"/>
    </source>
</evidence>
<organism evidence="1 2">
    <name type="scientific">Quercus suber</name>
    <name type="common">Cork oak</name>
    <dbReference type="NCBI Taxonomy" id="58331"/>
    <lineage>
        <taxon>Eukaryota</taxon>
        <taxon>Viridiplantae</taxon>
        <taxon>Streptophyta</taxon>
        <taxon>Embryophyta</taxon>
        <taxon>Tracheophyta</taxon>
        <taxon>Spermatophyta</taxon>
        <taxon>Magnoliopsida</taxon>
        <taxon>eudicotyledons</taxon>
        <taxon>Gunneridae</taxon>
        <taxon>Pentapetalae</taxon>
        <taxon>rosids</taxon>
        <taxon>fabids</taxon>
        <taxon>Fagales</taxon>
        <taxon>Fagaceae</taxon>
        <taxon>Quercus</taxon>
    </lineage>
</organism>
<evidence type="ECO:0000313" key="1">
    <source>
        <dbReference type="EMBL" id="KAK7833705.1"/>
    </source>
</evidence>
<dbReference type="PANTHER" id="PTHR44378">
    <property type="entry name" value="ACYL-ACTIVATING ENZYME 17, PEROXISOMAL-RELATED"/>
    <property type="match status" value="1"/>
</dbReference>
<protein>
    <submittedName>
        <fullName evidence="1">Acyl-activating enzyme 17</fullName>
    </submittedName>
</protein>
<dbReference type="InterPro" id="IPR042099">
    <property type="entry name" value="ANL_N_sf"/>
</dbReference>
<dbReference type="PANTHER" id="PTHR44378:SF2">
    <property type="entry name" value="ACYL-ACTIVATING ENZYME 17, PEROXISOMAL-RELATED"/>
    <property type="match status" value="1"/>
</dbReference>
<dbReference type="Proteomes" id="UP000237347">
    <property type="component" value="Unassembled WGS sequence"/>
</dbReference>
<dbReference type="SUPFAM" id="SSF56801">
    <property type="entry name" value="Acetyl-CoA synthetase-like"/>
    <property type="match status" value="1"/>
</dbReference>
<keyword evidence="2" id="KW-1185">Reference proteome</keyword>
<reference evidence="1 2" key="1">
    <citation type="journal article" date="2018" name="Sci. Data">
        <title>The draft genome sequence of cork oak.</title>
        <authorList>
            <person name="Ramos A.M."/>
            <person name="Usie A."/>
            <person name="Barbosa P."/>
            <person name="Barros P.M."/>
            <person name="Capote T."/>
            <person name="Chaves I."/>
            <person name="Simoes F."/>
            <person name="Abreu I."/>
            <person name="Carrasquinho I."/>
            <person name="Faro C."/>
            <person name="Guimaraes J.B."/>
            <person name="Mendonca D."/>
            <person name="Nobrega F."/>
            <person name="Rodrigues L."/>
            <person name="Saibo N.J.M."/>
            <person name="Varela M.C."/>
            <person name="Egas C."/>
            <person name="Matos J."/>
            <person name="Miguel C.M."/>
            <person name="Oliveira M.M."/>
            <person name="Ricardo C.P."/>
            <person name="Goncalves S."/>
        </authorList>
    </citation>
    <scope>NUCLEOTIDE SEQUENCE [LARGE SCALE GENOMIC DNA]</scope>
    <source>
        <strain evidence="2">cv. HL8</strain>
    </source>
</reference>
<dbReference type="EMBL" id="PKMF04000402">
    <property type="protein sequence ID" value="KAK7833705.1"/>
    <property type="molecule type" value="Genomic_DNA"/>
</dbReference>
<gene>
    <name evidence="1" type="primary">AAE17_0</name>
    <name evidence="1" type="ORF">CFP56_025342</name>
</gene>
<accession>A0AAW0K352</accession>
<comment type="caution">
    <text evidence="1">The sequence shown here is derived from an EMBL/GenBank/DDBJ whole genome shotgun (WGS) entry which is preliminary data.</text>
</comment>
<sequence length="142" mass="15455">MQDAKVTMLGVIPSIVRAWKSTNCMAGYDWSAIRCFGSTGEASNVDEYLWLMGERATSLSLNIVVAQRLVVDLLLAQSLAAFSTPAMGCSLFILGSDGYPIVLRRHGDVFERTSRGYYHAHGRADDTMNLGGIKVHLVSNGI</sequence>